<gene>
    <name evidence="1" type="ORF">ABXZ32_10400</name>
</gene>
<name>A0ABV2TX08_9FLAO</name>
<dbReference type="Proteomes" id="UP001549773">
    <property type="component" value="Unassembled WGS sequence"/>
</dbReference>
<comment type="caution">
    <text evidence="1">The sequence shown here is derived from an EMBL/GenBank/DDBJ whole genome shotgun (WGS) entry which is preliminary data.</text>
</comment>
<organism evidence="1 2">
    <name type="scientific">Sediminicola luteus</name>
    <dbReference type="NCBI Taxonomy" id="319238"/>
    <lineage>
        <taxon>Bacteria</taxon>
        <taxon>Pseudomonadati</taxon>
        <taxon>Bacteroidota</taxon>
        <taxon>Flavobacteriia</taxon>
        <taxon>Flavobacteriales</taxon>
        <taxon>Flavobacteriaceae</taxon>
        <taxon>Sediminicola</taxon>
    </lineage>
</organism>
<accession>A0ABV2TX08</accession>
<dbReference type="RefSeq" id="WP_354618613.1">
    <property type="nucleotide sequence ID" value="NZ_JBEWYP010000005.1"/>
</dbReference>
<sequence>MKTYLSEIVPKIQHFSKKLNDLTVLQHQNWVSISEINEQKIVYIFRKNGQLLISENGLITKAVYEYINSETLMIDYNDKSMLLKHGFLDEDVMALKIDGNDGFAFFVNETNSTHELNTIEDTNKFLITKYLNELQEVKNKELENKKFYYLDKNTLEEHGPYSFKKIQIKLRQQKVSRSFYVRETWQPDYSGKRRIEDLITAFNDI</sequence>
<keyword evidence="2" id="KW-1185">Reference proteome</keyword>
<reference evidence="1 2" key="1">
    <citation type="submission" date="2024-07" db="EMBL/GenBank/DDBJ databases">
        <title>The genome sequence of type strain Sediminicola luteus GDMCC 1.2596T.</title>
        <authorList>
            <person name="Liu Y."/>
        </authorList>
    </citation>
    <scope>NUCLEOTIDE SEQUENCE [LARGE SCALE GENOMIC DNA]</scope>
    <source>
        <strain evidence="1 2">GDMCC 1.2596</strain>
    </source>
</reference>
<evidence type="ECO:0000313" key="2">
    <source>
        <dbReference type="Proteomes" id="UP001549773"/>
    </source>
</evidence>
<dbReference type="EMBL" id="JBEWYP010000005">
    <property type="protein sequence ID" value="MET7029809.1"/>
    <property type="molecule type" value="Genomic_DNA"/>
</dbReference>
<proteinExistence type="predicted"/>
<evidence type="ECO:0000313" key="1">
    <source>
        <dbReference type="EMBL" id="MET7029809.1"/>
    </source>
</evidence>
<protein>
    <submittedName>
        <fullName evidence="1">Uncharacterized protein</fullName>
    </submittedName>
</protein>